<dbReference type="Proteomes" id="UP000249819">
    <property type="component" value="Unassembled WGS sequence"/>
</dbReference>
<keyword evidence="1" id="KW-0732">Signal</keyword>
<feature type="chain" id="PRO_5016393453" evidence="1">
    <location>
        <begin position="28"/>
        <end position="198"/>
    </location>
</feature>
<evidence type="ECO:0000313" key="2">
    <source>
        <dbReference type="EMBL" id="RAJ79074.1"/>
    </source>
</evidence>
<dbReference type="AlphaFoldDB" id="A0A327VW65"/>
<feature type="signal peptide" evidence="1">
    <location>
        <begin position="1"/>
        <end position="27"/>
    </location>
</feature>
<protein>
    <submittedName>
        <fullName evidence="2">Uncharacterized protein</fullName>
    </submittedName>
</protein>
<evidence type="ECO:0000256" key="1">
    <source>
        <dbReference type="SAM" id="SignalP"/>
    </source>
</evidence>
<evidence type="ECO:0000313" key="3">
    <source>
        <dbReference type="Proteomes" id="UP000249819"/>
    </source>
</evidence>
<name>A0A327VW65_9BACT</name>
<keyword evidence="3" id="KW-1185">Reference proteome</keyword>
<proteinExistence type="predicted"/>
<dbReference type="OrthoDB" id="668290at2"/>
<sequence length="198" mass="22512">MKHTLRYFFSGIVGCLLLLSSTATVMAQSAGKAPVSDITVSILEWVKHLEKGLDKYATAEKSEELNDKFGNLSRELTDYMQFRKRLSDSLFRHNIAPGKKDEVTLEIMKEKMSGIMQRMRDVTDLTNNDLRAEGDRLNEKMYNMLFGDQVVYLSNLEAFLAGYEVTKKDLAIDGSANTGRLQESVNILTTMQSRLRRK</sequence>
<dbReference type="RefSeq" id="WP_111593546.1">
    <property type="nucleotide sequence ID" value="NZ_QLMA01000006.1"/>
</dbReference>
<reference evidence="2 3" key="1">
    <citation type="submission" date="2018-06" db="EMBL/GenBank/DDBJ databases">
        <title>Genomic Encyclopedia of Archaeal and Bacterial Type Strains, Phase II (KMG-II): from individual species to whole genera.</title>
        <authorList>
            <person name="Goeker M."/>
        </authorList>
    </citation>
    <scope>NUCLEOTIDE SEQUENCE [LARGE SCALE GENOMIC DNA]</scope>
    <source>
        <strain evidence="2 3">DSM 29821</strain>
    </source>
</reference>
<dbReference type="EMBL" id="QLMA01000006">
    <property type="protein sequence ID" value="RAJ79074.1"/>
    <property type="molecule type" value="Genomic_DNA"/>
</dbReference>
<gene>
    <name evidence="2" type="ORF">CLV59_106134</name>
</gene>
<comment type="caution">
    <text evidence="2">The sequence shown here is derived from an EMBL/GenBank/DDBJ whole genome shotgun (WGS) entry which is preliminary data.</text>
</comment>
<organism evidence="2 3">
    <name type="scientific">Chitinophaga dinghuensis</name>
    <dbReference type="NCBI Taxonomy" id="1539050"/>
    <lineage>
        <taxon>Bacteria</taxon>
        <taxon>Pseudomonadati</taxon>
        <taxon>Bacteroidota</taxon>
        <taxon>Chitinophagia</taxon>
        <taxon>Chitinophagales</taxon>
        <taxon>Chitinophagaceae</taxon>
        <taxon>Chitinophaga</taxon>
    </lineage>
</organism>
<accession>A0A327VW65</accession>